<evidence type="ECO:0000313" key="4">
    <source>
        <dbReference type="Proteomes" id="UP001499951"/>
    </source>
</evidence>
<feature type="domain" description="Pyrrolo-quinoline quinone repeat" evidence="2">
    <location>
        <begin position="164"/>
        <end position="363"/>
    </location>
</feature>
<protein>
    <submittedName>
        <fullName evidence="3">PQQ-binding-like beta-propeller repeat protein</fullName>
    </submittedName>
</protein>
<name>A0ABN1E9B6_9PROT</name>
<sequence length="440" mass="45882">MRLVLALATCVGFSLAAGAADAPMFRGDAQHTGAYAGQGTTVFGGVKWSFHAKGAFVSSPAVVGDTVFAGNTDNFLYAVNRDSGALKWKFETKGRVVSSPAVAGGMVYFGSYDGNFYAVDTASGALKWKFATAGERRFAAKHLHGAEPAAETMPDPWDCYLSSPTVSNGKVIFGSGDGNIYALDAASGAKVWAFKTGNVVHASPAVANGTVYIGSWDTFFYALDAATGAEKWRFKTGDDEKIHNQTGIQSSAAVAGDMVFFGARDAHLYALNAKTGAKAWDFSTKGSWVIASPAVRGGHVYVGTSDTGLLFDFDAKTGKLNATVDLKGWPLFSSPALSGGMLYAGSMKGVLHAVDLKTHTQAWAFVTEASKAAAAVAKPDGSADWEKIFDSGFYDDSIGGYLKLLSYGAILASPAVADGIVYVGATDGNLYALAVKPAGR</sequence>
<keyword evidence="4" id="KW-1185">Reference proteome</keyword>
<dbReference type="Pfam" id="PF13360">
    <property type="entry name" value="PQQ_2"/>
    <property type="match status" value="2"/>
</dbReference>
<dbReference type="SUPFAM" id="SSF50998">
    <property type="entry name" value="Quinoprotein alcohol dehydrogenase-like"/>
    <property type="match status" value="2"/>
</dbReference>
<feature type="domain" description="Pyrrolo-quinoline quinone repeat" evidence="2">
    <location>
        <begin position="44"/>
        <end position="134"/>
    </location>
</feature>
<dbReference type="Gene3D" id="2.130.10.10">
    <property type="entry name" value="YVTN repeat-like/Quinoprotein amine dehydrogenase"/>
    <property type="match status" value="2"/>
</dbReference>
<feature type="signal peptide" evidence="1">
    <location>
        <begin position="1"/>
        <end position="19"/>
    </location>
</feature>
<dbReference type="Proteomes" id="UP001499951">
    <property type="component" value="Unassembled WGS sequence"/>
</dbReference>
<evidence type="ECO:0000256" key="1">
    <source>
        <dbReference type="SAM" id="SignalP"/>
    </source>
</evidence>
<dbReference type="SMART" id="SM00564">
    <property type="entry name" value="PQQ"/>
    <property type="match status" value="8"/>
</dbReference>
<dbReference type="PANTHER" id="PTHR34512:SF30">
    <property type="entry name" value="OUTER MEMBRANE PROTEIN ASSEMBLY FACTOR BAMB"/>
    <property type="match status" value="1"/>
</dbReference>
<keyword evidence="1" id="KW-0732">Signal</keyword>
<feature type="chain" id="PRO_5046338264" evidence="1">
    <location>
        <begin position="20"/>
        <end position="440"/>
    </location>
</feature>
<dbReference type="InterPro" id="IPR002372">
    <property type="entry name" value="PQQ_rpt_dom"/>
</dbReference>
<dbReference type="InterPro" id="IPR015943">
    <property type="entry name" value="WD40/YVTN_repeat-like_dom_sf"/>
</dbReference>
<reference evidence="3 4" key="1">
    <citation type="journal article" date="2019" name="Int. J. Syst. Evol. Microbiol.">
        <title>The Global Catalogue of Microorganisms (GCM) 10K type strain sequencing project: providing services to taxonomists for standard genome sequencing and annotation.</title>
        <authorList>
            <consortium name="The Broad Institute Genomics Platform"/>
            <consortium name="The Broad Institute Genome Sequencing Center for Infectious Disease"/>
            <person name="Wu L."/>
            <person name="Ma J."/>
        </authorList>
    </citation>
    <scope>NUCLEOTIDE SEQUENCE [LARGE SCALE GENOMIC DNA]</scope>
    <source>
        <strain evidence="3 4">JCM 15089</strain>
    </source>
</reference>
<dbReference type="PANTHER" id="PTHR34512">
    <property type="entry name" value="CELL SURFACE PROTEIN"/>
    <property type="match status" value="1"/>
</dbReference>
<proteinExistence type="predicted"/>
<gene>
    <name evidence="3" type="ORF">GCM10008942_06540</name>
</gene>
<dbReference type="Gene3D" id="2.140.10.10">
    <property type="entry name" value="Quinoprotein alcohol dehydrogenase-like superfamily"/>
    <property type="match status" value="1"/>
</dbReference>
<dbReference type="InterPro" id="IPR018391">
    <property type="entry name" value="PQQ_b-propeller_rpt"/>
</dbReference>
<dbReference type="InterPro" id="IPR011047">
    <property type="entry name" value="Quinoprotein_ADH-like_sf"/>
</dbReference>
<dbReference type="RefSeq" id="WP_166931920.1">
    <property type="nucleotide sequence ID" value="NZ_BAAADD010000002.1"/>
</dbReference>
<dbReference type="EMBL" id="BAAADD010000002">
    <property type="protein sequence ID" value="GAA0560812.1"/>
    <property type="molecule type" value="Genomic_DNA"/>
</dbReference>
<evidence type="ECO:0000313" key="3">
    <source>
        <dbReference type="EMBL" id="GAA0560812.1"/>
    </source>
</evidence>
<comment type="caution">
    <text evidence="3">The sequence shown here is derived from an EMBL/GenBank/DDBJ whole genome shotgun (WGS) entry which is preliminary data.</text>
</comment>
<organism evidence="3 4">
    <name type="scientific">Rhizomicrobium electricum</name>
    <dbReference type="NCBI Taxonomy" id="480070"/>
    <lineage>
        <taxon>Bacteria</taxon>
        <taxon>Pseudomonadati</taxon>
        <taxon>Pseudomonadota</taxon>
        <taxon>Alphaproteobacteria</taxon>
        <taxon>Micropepsales</taxon>
        <taxon>Micropepsaceae</taxon>
        <taxon>Rhizomicrobium</taxon>
    </lineage>
</organism>
<accession>A0ABN1E9B6</accession>
<evidence type="ECO:0000259" key="2">
    <source>
        <dbReference type="Pfam" id="PF13360"/>
    </source>
</evidence>